<protein>
    <recommendedName>
        <fullName evidence="1">Heterokaryon incompatibility domain-containing protein</fullName>
    </recommendedName>
</protein>
<dbReference type="Proteomes" id="UP001194746">
    <property type="component" value="Unassembled WGS sequence"/>
</dbReference>
<accession>A0AAD4GT58</accession>
<proteinExistence type="predicted"/>
<comment type="caution">
    <text evidence="2">The sequence shown here is derived from an EMBL/GenBank/DDBJ whole genome shotgun (WGS) entry which is preliminary data.</text>
</comment>
<evidence type="ECO:0000313" key="2">
    <source>
        <dbReference type="EMBL" id="KAF9887083.1"/>
    </source>
</evidence>
<sequence length="746" mass="85878">MDPFVEEMESFQKEDLGDRPTDWDGLYGYKPIGGLRARHLYNMDLEDSNQRQRGRRRHFSKQELLSGDWLYIVDNDLPLTLFKTTNLWERLDQVPATTKLCHNCCSFRLLSRPPRRDVKKVTVDLGKLRRVVDSCDLCRFFLRCLDRQKVVGDETVEILRDCSALKLDTHSLPFLQILGDPGKKALLPARTQRGLPVLPSPGSQGHFDILRGWLDACNGHHKRYGCYLKAPSVLPTRVIDVGDAADSASVRLYCSQKDEQENYVALSHCWGNVLYEQIVTFCTFLENIHDRVQGIEISSLPQTFQDTIRVTQELGQRYLWIDSLCIIQDDPEDWAREANTMERVYSMAYFTIAAISAQSATQGILNPRRQREFVKIEKPPPPPPSSRRRELFEDFEWPIPKYKVYTNTGTGIWRELNDDLAPPEVEQYPLYICEPIDDFTGDVEESILSLRGWVFQKRALSRRILHFAATQTYWECGVGVHCETLTLMYNADSYILGNPCFPSTTSQRTGGQNIIFLESLFNDYMQREFTQPADRAFALAGLETRLAEAFYTDVHYGIVGKFLHRNLLWLRRRETVLTRTYLHPDDSHKELAPSWSWMGFEGSIDFVSVGFETVTWSEAVRFHNRRELRCRVREFHDYRLERRGDEFVLLDVGSGDEESAEERDSIDCSSPPSWLRFDAETWGVEYLKCVVVGRQTGYNSDQYESDCYVLIVKPNGGDGMFDRVGAGSIDSKYICLEGAGIEARIS</sequence>
<evidence type="ECO:0000259" key="1">
    <source>
        <dbReference type="Pfam" id="PF06985"/>
    </source>
</evidence>
<reference evidence="2" key="2">
    <citation type="submission" date="2020-02" db="EMBL/GenBank/DDBJ databases">
        <authorList>
            <person name="Gilchrist C.L.M."/>
            <person name="Chooi Y.-H."/>
        </authorList>
    </citation>
    <scope>NUCLEOTIDE SEQUENCE</scope>
    <source>
        <strain evidence="2">MST-FP2251</strain>
    </source>
</reference>
<dbReference type="PANTHER" id="PTHR33112">
    <property type="entry name" value="DOMAIN PROTEIN, PUTATIVE-RELATED"/>
    <property type="match status" value="1"/>
</dbReference>
<dbReference type="PANTHER" id="PTHR33112:SF10">
    <property type="entry name" value="TOL"/>
    <property type="match status" value="1"/>
</dbReference>
<gene>
    <name evidence="2" type="ORF">FE257_010577</name>
</gene>
<evidence type="ECO:0000313" key="3">
    <source>
        <dbReference type="Proteomes" id="UP001194746"/>
    </source>
</evidence>
<name>A0AAD4GT58_ASPNN</name>
<keyword evidence="3" id="KW-1185">Reference proteome</keyword>
<feature type="domain" description="Heterokaryon incompatibility" evidence="1">
    <location>
        <begin position="263"/>
        <end position="456"/>
    </location>
</feature>
<dbReference type="Pfam" id="PF06985">
    <property type="entry name" value="HET"/>
    <property type="match status" value="1"/>
</dbReference>
<dbReference type="EMBL" id="VCAU01000067">
    <property type="protein sequence ID" value="KAF9887083.1"/>
    <property type="molecule type" value="Genomic_DNA"/>
</dbReference>
<dbReference type="AlphaFoldDB" id="A0AAD4GT58"/>
<reference evidence="2" key="1">
    <citation type="journal article" date="2019" name="Beilstein J. Org. Chem.">
        <title>Nanangenines: drimane sesquiterpenoids as the dominant metabolite cohort of a novel Australian fungus, Aspergillus nanangensis.</title>
        <authorList>
            <person name="Lacey H.J."/>
            <person name="Gilchrist C.L.M."/>
            <person name="Crombie A."/>
            <person name="Kalaitzis J.A."/>
            <person name="Vuong D."/>
            <person name="Rutledge P.J."/>
            <person name="Turner P."/>
            <person name="Pitt J.I."/>
            <person name="Lacey E."/>
            <person name="Chooi Y.H."/>
            <person name="Piggott A.M."/>
        </authorList>
    </citation>
    <scope>NUCLEOTIDE SEQUENCE</scope>
    <source>
        <strain evidence="2">MST-FP2251</strain>
    </source>
</reference>
<dbReference type="InterPro" id="IPR010730">
    <property type="entry name" value="HET"/>
</dbReference>
<organism evidence="2 3">
    <name type="scientific">Aspergillus nanangensis</name>
    <dbReference type="NCBI Taxonomy" id="2582783"/>
    <lineage>
        <taxon>Eukaryota</taxon>
        <taxon>Fungi</taxon>
        <taxon>Dikarya</taxon>
        <taxon>Ascomycota</taxon>
        <taxon>Pezizomycotina</taxon>
        <taxon>Eurotiomycetes</taxon>
        <taxon>Eurotiomycetidae</taxon>
        <taxon>Eurotiales</taxon>
        <taxon>Aspergillaceae</taxon>
        <taxon>Aspergillus</taxon>
        <taxon>Aspergillus subgen. Circumdati</taxon>
    </lineage>
</organism>